<proteinExistence type="inferred from homology"/>
<dbReference type="FunFam" id="1.10.418.10:FF:000065">
    <property type="entry name" value="p-loop nucleoside triphosphate hydrolase superfamily protein with CH (Calponin Homology) domain"/>
    <property type="match status" value="1"/>
</dbReference>
<evidence type="ECO:0000256" key="1">
    <source>
        <dbReference type="ARBA" id="ARBA00010899"/>
    </source>
</evidence>
<dbReference type="SMART" id="SM00033">
    <property type="entry name" value="CH"/>
    <property type="match status" value="1"/>
</dbReference>
<dbReference type="FunFam" id="3.40.850.10:FF:000178">
    <property type="entry name" value="Kinesin-related protein3"/>
    <property type="match status" value="1"/>
</dbReference>
<dbReference type="InterPro" id="IPR001715">
    <property type="entry name" value="CH_dom"/>
</dbReference>
<evidence type="ECO:0000313" key="7">
    <source>
        <dbReference type="EMBL" id="AQK94930.1"/>
    </source>
</evidence>
<dbReference type="InterPro" id="IPR027417">
    <property type="entry name" value="P-loop_NTPase"/>
</dbReference>
<keyword evidence="5" id="KW-0175">Coiled coil</keyword>
<evidence type="ECO:0000256" key="2">
    <source>
        <dbReference type="ARBA" id="ARBA00022701"/>
    </source>
</evidence>
<dbReference type="Gene3D" id="1.10.418.10">
    <property type="entry name" value="Calponin-like domain"/>
    <property type="match status" value="1"/>
</dbReference>
<comment type="similarity">
    <text evidence="1">Belongs to the TRAFAC class myosin-kinesin ATPase superfamily. Kinesin family. KIN-14 subfamily.</text>
</comment>
<dbReference type="Pfam" id="PF00307">
    <property type="entry name" value="CH"/>
    <property type="match status" value="1"/>
</dbReference>
<feature type="region of interest" description="Disordered" evidence="6">
    <location>
        <begin position="157"/>
        <end position="178"/>
    </location>
</feature>
<dbReference type="FunFam" id="3.40.850.10:FF:000111">
    <property type="entry name" value="p-loop nucleoside triphosphate hydrolase superfamily protein with CH (Calponin Homology) domain"/>
    <property type="match status" value="1"/>
</dbReference>
<dbReference type="GO" id="GO:0005524">
    <property type="term" value="F:ATP binding"/>
    <property type="evidence" value="ECO:0007669"/>
    <property type="project" value="UniProtKB-UniRule"/>
</dbReference>
<keyword evidence="4" id="KW-0547">Nucleotide-binding</keyword>
<keyword evidence="3 4" id="KW-0505">Motor protein</keyword>
<dbReference type="InterPro" id="IPR027640">
    <property type="entry name" value="Kinesin-like_fam"/>
</dbReference>
<dbReference type="EMBL" id="CM000784">
    <property type="protein sequence ID" value="AQK94930.1"/>
    <property type="molecule type" value="Genomic_DNA"/>
</dbReference>
<accession>A0A1D6FTY3</accession>
<evidence type="ECO:0000256" key="6">
    <source>
        <dbReference type="SAM" id="MobiDB-lite"/>
    </source>
</evidence>
<dbReference type="Gene3D" id="3.40.850.10">
    <property type="entry name" value="Kinesin motor domain"/>
    <property type="match status" value="1"/>
</dbReference>
<dbReference type="PANTHER" id="PTHR47972">
    <property type="entry name" value="KINESIN-LIKE PROTEIN KLP-3"/>
    <property type="match status" value="1"/>
</dbReference>
<dbReference type="GO" id="GO:0007018">
    <property type="term" value="P:microtubule-based movement"/>
    <property type="evidence" value="ECO:0007669"/>
    <property type="project" value="InterPro"/>
</dbReference>
<dbReference type="GO" id="GO:0003777">
    <property type="term" value="F:microtubule motor activity"/>
    <property type="evidence" value="ECO:0007669"/>
    <property type="project" value="InterPro"/>
</dbReference>
<evidence type="ECO:0000256" key="5">
    <source>
        <dbReference type="SAM" id="Coils"/>
    </source>
</evidence>
<dbReference type="Pfam" id="PF00225">
    <property type="entry name" value="Kinesin"/>
    <property type="match status" value="1"/>
</dbReference>
<dbReference type="InterPro" id="IPR001752">
    <property type="entry name" value="Kinesin_motor_dom"/>
</dbReference>
<dbReference type="GO" id="GO:0005874">
    <property type="term" value="C:microtubule"/>
    <property type="evidence" value="ECO:0007669"/>
    <property type="project" value="UniProtKB-KW"/>
</dbReference>
<feature type="compositionally biased region" description="Polar residues" evidence="6">
    <location>
        <begin position="993"/>
        <end position="1010"/>
    </location>
</feature>
<keyword evidence="4" id="KW-0067">ATP-binding</keyword>
<organism evidence="7">
    <name type="scientific">Zea mays</name>
    <name type="common">Maize</name>
    <dbReference type="NCBI Taxonomy" id="4577"/>
    <lineage>
        <taxon>Eukaryota</taxon>
        <taxon>Viridiplantae</taxon>
        <taxon>Streptophyta</taxon>
        <taxon>Embryophyta</taxon>
        <taxon>Tracheophyta</taxon>
        <taxon>Spermatophyta</taxon>
        <taxon>Magnoliopsida</taxon>
        <taxon>Liliopsida</taxon>
        <taxon>Poales</taxon>
        <taxon>Poaceae</taxon>
        <taxon>PACMAD clade</taxon>
        <taxon>Panicoideae</taxon>
        <taxon>Andropogonodae</taxon>
        <taxon>Andropogoneae</taxon>
        <taxon>Tripsacinae</taxon>
        <taxon>Zea</taxon>
    </lineage>
</organism>
<dbReference type="GO" id="GO:0008017">
    <property type="term" value="F:microtubule binding"/>
    <property type="evidence" value="ECO:0007669"/>
    <property type="project" value="InterPro"/>
</dbReference>
<dbReference type="AlphaFoldDB" id="A0A1D6FTY3"/>
<feature type="region of interest" description="Disordered" evidence="6">
    <location>
        <begin position="904"/>
        <end position="923"/>
    </location>
</feature>
<dbReference type="PANTHER" id="PTHR47972:SF14">
    <property type="entry name" value="KINESIN-LIKE PROTEIN KIN-14J"/>
    <property type="match status" value="1"/>
</dbReference>
<feature type="region of interest" description="Disordered" evidence="6">
    <location>
        <begin position="934"/>
        <end position="1016"/>
    </location>
</feature>
<dbReference type="SMART" id="SM00129">
    <property type="entry name" value="KISc"/>
    <property type="match status" value="1"/>
</dbReference>
<feature type="binding site" evidence="4">
    <location>
        <begin position="570"/>
        <end position="577"/>
    </location>
    <ligand>
        <name>ATP</name>
        <dbReference type="ChEBI" id="CHEBI:30616"/>
    </ligand>
</feature>
<sequence>MGSVDGRGVEGIHEANRRAQLIGWMNALLPEFSLPPDSSSEELRELLSDGVVLCRLVNTLIPGVLEGSWEGYAPSDQRLGNVKKFLSVVSDMGLPGFSLKDLDEGLMSSVVECLLVLRGSVDPRLGDDIPPDVTRTPLRKQWGVQEMDKPQVPAAALGKRSPAEDMRNGVADSKTHQKTSVFSGQKVREVFQLKRGSYSDLTAAKISEMMHSNSLDNAPTQSLISVVNGILDESIERKKGEIPHRVVYLLRKVVQEIEHRLCIQAEHIRSQNVTIKTREQKYCSKIKALEMLVNGTNEENQMAINRLQIVKNEKSQIEEKKELCEKDVQRLMKEKEYSKSIIMNLTKDMEAMNRLHEQQLEQIGRKAKEMEEQLTTRVKEVEYLLLQSNKKVEELEIASRLKSQLWDQKENIFQSYMDNQQLVIKDIRILSQSYENDMYALQMQWRNEISNLGSGLKCLVDAAENYHKVLTENQKLFNEVQELKGNIRVYCRVRPFLSGQDKKSTTIDYMGENGELLISNPFKQGKDGHRMFKFNKVFTPFASQAEVFSDIQPLIRSVLDGFNVCIFAYGQTGSGKTYTMSGPTTSKQDWGVNYRALNDLFDISLSRRNAFSYEVGVQMVEIYNEQVRDLLSNDIAQKTLGIWNTSQPNGLVVPDASLHSVKSTSDVLDLMEIGQANRAVGSTALNERSSRSHSILTVHVRGMDLKNGSTSRGCLHLIDLAGSERVEKSEVTGDRLKEAQYINKSLSALGDVIFALSQKSAHVPYRNSKLTQVLQSSLGNQIFIYYLGGQAKTLMFVQINPDVESYSETISTLKFAERVSGVELGAARSNKEGKDIKELLEQVASLKDTILRKDMEIEQIQVIKDKVKSPNLLLDRNVPGLTKTTANQPSQLLSGERMLKSSDRVLSDRQSYGEVNVDPNHHVMDTAPVSIDEAGYENNASDDGLSGETENDNSAAEMTAERLHRFPSRISRFTLTKNGQPSMSRSNPKDAKTPSNTKAPSSRLTGGSSARSKRRQ</sequence>
<name>A0A1D6FTY3_MAIZE</name>
<dbReference type="InterPro" id="IPR036961">
    <property type="entry name" value="Kinesin_motor_dom_sf"/>
</dbReference>
<evidence type="ECO:0000256" key="4">
    <source>
        <dbReference type="PROSITE-ProRule" id="PRU00283"/>
    </source>
</evidence>
<dbReference type="PRINTS" id="PR00380">
    <property type="entry name" value="KINESINHEAVY"/>
</dbReference>
<feature type="coiled-coil region" evidence="5">
    <location>
        <begin position="300"/>
        <end position="373"/>
    </location>
</feature>
<dbReference type="SUPFAM" id="SSF47576">
    <property type="entry name" value="Calponin-homology domain, CH-domain"/>
    <property type="match status" value="1"/>
</dbReference>
<reference evidence="7" key="1">
    <citation type="submission" date="2015-12" db="EMBL/GenBank/DDBJ databases">
        <title>Update maize B73 reference genome by single molecule sequencing technologies.</title>
        <authorList>
            <consortium name="Maize Genome Sequencing Project"/>
            <person name="Ware D."/>
        </authorList>
    </citation>
    <scope>NUCLEOTIDE SEQUENCE</scope>
    <source>
        <tissue evidence="7">Seedling</tissue>
    </source>
</reference>
<dbReference type="ExpressionAtlas" id="A0A1D6FTY3">
    <property type="expression patterns" value="baseline and differential"/>
</dbReference>
<dbReference type="PROSITE" id="PS50021">
    <property type="entry name" value="CH"/>
    <property type="match status" value="1"/>
</dbReference>
<dbReference type="PROSITE" id="PS50067">
    <property type="entry name" value="KINESIN_MOTOR_2"/>
    <property type="match status" value="1"/>
</dbReference>
<keyword evidence="2" id="KW-0493">Microtubule</keyword>
<gene>
    <name evidence="7" type="ORF">ZEAMMB73_Zm00001d010790</name>
</gene>
<protein>
    <submittedName>
        <fullName evidence="7">Kinesin-related protein3</fullName>
    </submittedName>
</protein>
<feature type="compositionally biased region" description="Polar residues" evidence="6">
    <location>
        <begin position="971"/>
        <end position="986"/>
    </location>
</feature>
<evidence type="ECO:0000256" key="3">
    <source>
        <dbReference type="ARBA" id="ARBA00023175"/>
    </source>
</evidence>
<dbReference type="SUPFAM" id="SSF52540">
    <property type="entry name" value="P-loop containing nucleoside triphosphate hydrolases"/>
    <property type="match status" value="1"/>
</dbReference>
<dbReference type="InterPro" id="IPR036872">
    <property type="entry name" value="CH_dom_sf"/>
</dbReference>